<dbReference type="RefSeq" id="WP_184768092.1">
    <property type="nucleotide sequence ID" value="NZ_JACHGI010000002.1"/>
</dbReference>
<comment type="caution">
    <text evidence="1">The sequence shown here is derived from an EMBL/GenBank/DDBJ whole genome shotgun (WGS) entry which is preliminary data.</text>
</comment>
<reference evidence="1 2" key="1">
    <citation type="submission" date="2020-08" db="EMBL/GenBank/DDBJ databases">
        <title>Genomic Encyclopedia of Type Strains, Phase IV (KMG-IV): sequencing the most valuable type-strain genomes for metagenomic binning, comparative biology and taxonomic classification.</title>
        <authorList>
            <person name="Goeker M."/>
        </authorList>
    </citation>
    <scope>NUCLEOTIDE SEQUENCE [LARGE SCALE GENOMIC DNA]</scope>
    <source>
        <strain evidence="1 2">DSM 17454</strain>
    </source>
</reference>
<dbReference type="EMBL" id="JACHGI010000002">
    <property type="protein sequence ID" value="MBB6465582.1"/>
    <property type="molecule type" value="Genomic_DNA"/>
</dbReference>
<accession>A0A8E1WDS5</accession>
<gene>
    <name evidence="1" type="ORF">HNQ96_001440</name>
</gene>
<evidence type="ECO:0000313" key="2">
    <source>
        <dbReference type="Proteomes" id="UP000532373"/>
    </source>
</evidence>
<sequence>MASRHYLFPDEGEPVRISLELLNGLISGRDALPQYAGTRQRVLGVILELEDGKPSRVAHTETGIWIFDEDGRISSGLHRAVALAMDSMPRPSRHSATVVELHPRASERMFEKEFRWQAEKSDIDRVLADIWPKQRTDRLSTIKGVSKRKPSLSFEARHALNEISEGFWKIPLAIQGLKEPSQKAFGYEARVRSESDPDFAPLYRAIADMSDWQLDVQKRQRTGKGVWYAVVEVMVWHDGVGQAVERHHQRCNSRKEAVLAARKLLAEHAVKFDDNKTVEALLLTEPEWEKQASDVIGSG</sequence>
<name>A0A8E1WDS5_9HYPH</name>
<protein>
    <submittedName>
        <fullName evidence="1">Uncharacterized protein</fullName>
    </submittedName>
</protein>
<dbReference type="AlphaFoldDB" id="A0A8E1WDS5"/>
<organism evidence="1 2">
    <name type="scientific">Aminobacter carboxidus</name>
    <dbReference type="NCBI Taxonomy" id="376165"/>
    <lineage>
        <taxon>Bacteria</taxon>
        <taxon>Pseudomonadati</taxon>
        <taxon>Pseudomonadota</taxon>
        <taxon>Alphaproteobacteria</taxon>
        <taxon>Hyphomicrobiales</taxon>
        <taxon>Phyllobacteriaceae</taxon>
        <taxon>Aminobacter</taxon>
    </lineage>
</organism>
<evidence type="ECO:0000313" key="1">
    <source>
        <dbReference type="EMBL" id="MBB6465582.1"/>
    </source>
</evidence>
<proteinExistence type="predicted"/>
<dbReference type="Proteomes" id="UP000532373">
    <property type="component" value="Unassembled WGS sequence"/>
</dbReference>